<evidence type="ECO:0000313" key="2">
    <source>
        <dbReference type="EMBL" id="WKK86415.2"/>
    </source>
</evidence>
<reference evidence="2" key="1">
    <citation type="submission" date="2023-08" db="EMBL/GenBank/DDBJ databases">
        <title>Comparative genomics and taxonomic characterization of three novel marine species of genus Marivirga.</title>
        <authorList>
            <person name="Muhammad N."/>
            <person name="Kim S.-G."/>
        </authorList>
    </citation>
    <scope>NUCLEOTIDE SEQUENCE [LARGE SCALE GENOMIC DNA]</scope>
    <source>
        <strain evidence="2">ABR2-2</strain>
    </source>
</reference>
<keyword evidence="3" id="KW-1185">Reference proteome</keyword>
<evidence type="ECO:0000256" key="1">
    <source>
        <dbReference type="SAM" id="MobiDB-lite"/>
    </source>
</evidence>
<dbReference type="Proteomes" id="UP001244443">
    <property type="component" value="Chromosome"/>
</dbReference>
<feature type="region of interest" description="Disordered" evidence="1">
    <location>
        <begin position="1"/>
        <end position="21"/>
    </location>
</feature>
<dbReference type="RefSeq" id="WP_308358133.1">
    <property type="nucleotide sequence ID" value="NZ_CP129970.2"/>
</dbReference>
<proteinExistence type="predicted"/>
<gene>
    <name evidence="2" type="ORF">QYS48_05520</name>
</gene>
<feature type="region of interest" description="Disordered" evidence="1">
    <location>
        <begin position="51"/>
        <end position="72"/>
    </location>
</feature>
<dbReference type="EMBL" id="CP129970">
    <property type="protein sequence ID" value="WKK86415.2"/>
    <property type="molecule type" value="Genomic_DNA"/>
</dbReference>
<sequence length="72" mass="8536">MPKKKDDSKKHKKPNVNPKLEGFDVKIDSFGEIQTSFDIDKINQFLNEEVEDKKLKDRDDLEDLKKDNEEEE</sequence>
<protein>
    <submittedName>
        <fullName evidence="2">Uncharacterized protein</fullName>
    </submittedName>
</protein>
<evidence type="ECO:0000313" key="3">
    <source>
        <dbReference type="Proteomes" id="UP001244443"/>
    </source>
</evidence>
<dbReference type="AlphaFoldDB" id="A0AA49GLC7"/>
<name>A0AA49GLC7_9BACT</name>
<organism evidence="2 3">
    <name type="scientific">Marivirga arenosa</name>
    <dbReference type="NCBI Taxonomy" id="3059076"/>
    <lineage>
        <taxon>Bacteria</taxon>
        <taxon>Pseudomonadati</taxon>
        <taxon>Bacteroidota</taxon>
        <taxon>Cytophagia</taxon>
        <taxon>Cytophagales</taxon>
        <taxon>Marivirgaceae</taxon>
        <taxon>Marivirga</taxon>
    </lineage>
</organism>
<accession>A0AA49GLC7</accession>